<dbReference type="GO" id="GO:0043565">
    <property type="term" value="F:sequence-specific DNA binding"/>
    <property type="evidence" value="ECO:0007669"/>
    <property type="project" value="TreeGrafter"/>
</dbReference>
<reference evidence="8 9" key="1">
    <citation type="submission" date="2022-03" db="EMBL/GenBank/DDBJ databases">
        <authorList>
            <person name="Nunn A."/>
            <person name="Chopra R."/>
            <person name="Nunn A."/>
            <person name="Contreras Garrido A."/>
        </authorList>
    </citation>
    <scope>NUCLEOTIDE SEQUENCE [LARGE SCALE GENOMIC DNA]</scope>
</reference>
<keyword evidence="2" id="KW-0805">Transcription regulation</keyword>
<dbReference type="GO" id="GO:0003700">
    <property type="term" value="F:DNA-binding transcription factor activity"/>
    <property type="evidence" value="ECO:0007669"/>
    <property type="project" value="InterPro"/>
</dbReference>
<feature type="compositionally biased region" description="Acidic residues" evidence="6">
    <location>
        <begin position="180"/>
        <end position="192"/>
    </location>
</feature>
<evidence type="ECO:0000256" key="1">
    <source>
        <dbReference type="ARBA" id="ARBA00004123"/>
    </source>
</evidence>
<dbReference type="EMBL" id="OU466861">
    <property type="protein sequence ID" value="CAH2065880.1"/>
    <property type="molecule type" value="Genomic_DNA"/>
</dbReference>
<keyword evidence="5" id="KW-0539">Nucleus</keyword>
<dbReference type="GO" id="GO:0005634">
    <property type="term" value="C:nucleus"/>
    <property type="evidence" value="ECO:0007669"/>
    <property type="project" value="UniProtKB-SubCell"/>
</dbReference>
<feature type="region of interest" description="Disordered" evidence="6">
    <location>
        <begin position="167"/>
        <end position="251"/>
    </location>
</feature>
<dbReference type="PROSITE" id="PS51369">
    <property type="entry name" value="TCP"/>
    <property type="match status" value="1"/>
</dbReference>
<evidence type="ECO:0000313" key="9">
    <source>
        <dbReference type="Proteomes" id="UP000836841"/>
    </source>
</evidence>
<accession>A0AAU9SIB4</accession>
<evidence type="ECO:0000313" key="8">
    <source>
        <dbReference type="EMBL" id="CAH2065880.1"/>
    </source>
</evidence>
<evidence type="ECO:0000256" key="4">
    <source>
        <dbReference type="ARBA" id="ARBA00023163"/>
    </source>
</evidence>
<dbReference type="InterPro" id="IPR017887">
    <property type="entry name" value="TF_TCP_subgr"/>
</dbReference>
<evidence type="ECO:0000259" key="7">
    <source>
        <dbReference type="PROSITE" id="PS51369"/>
    </source>
</evidence>
<feature type="compositionally biased region" description="Basic and acidic residues" evidence="6">
    <location>
        <begin position="241"/>
        <end position="250"/>
    </location>
</feature>
<evidence type="ECO:0000256" key="5">
    <source>
        <dbReference type="ARBA" id="ARBA00023242"/>
    </source>
</evidence>
<evidence type="ECO:0000256" key="3">
    <source>
        <dbReference type="ARBA" id="ARBA00023125"/>
    </source>
</evidence>
<proteinExistence type="predicted"/>
<gene>
    <name evidence="8" type="ORF">TAV2_LOCUS16443</name>
</gene>
<feature type="non-terminal residue" evidence="8">
    <location>
        <position position="1"/>
    </location>
</feature>
<dbReference type="InterPro" id="IPR005333">
    <property type="entry name" value="Transcription_factor_TCP"/>
</dbReference>
<protein>
    <recommendedName>
        <fullName evidence="7">TCP domain-containing protein</fullName>
    </recommendedName>
</protein>
<dbReference type="Pfam" id="PF03634">
    <property type="entry name" value="TCP"/>
    <property type="match status" value="1"/>
</dbReference>
<feature type="domain" description="TCP" evidence="7">
    <location>
        <begin position="102"/>
        <end position="160"/>
    </location>
</feature>
<dbReference type="Proteomes" id="UP000836841">
    <property type="component" value="Chromosome 5"/>
</dbReference>
<dbReference type="AlphaFoldDB" id="A0AAU9SIB4"/>
<evidence type="ECO:0000256" key="2">
    <source>
        <dbReference type="ARBA" id="ARBA00023015"/>
    </source>
</evidence>
<keyword evidence="9" id="KW-1185">Reference proteome</keyword>
<name>A0AAU9SIB4_THLAR</name>
<comment type="subcellular location">
    <subcellularLocation>
        <location evidence="1">Nucleus</location>
    </subcellularLocation>
</comment>
<evidence type="ECO:0000256" key="6">
    <source>
        <dbReference type="SAM" id="MobiDB-lite"/>
    </source>
</evidence>
<keyword evidence="4" id="KW-0804">Transcription</keyword>
<organism evidence="8 9">
    <name type="scientific">Thlaspi arvense</name>
    <name type="common">Field penny-cress</name>
    <dbReference type="NCBI Taxonomy" id="13288"/>
    <lineage>
        <taxon>Eukaryota</taxon>
        <taxon>Viridiplantae</taxon>
        <taxon>Streptophyta</taxon>
        <taxon>Embryophyta</taxon>
        <taxon>Tracheophyta</taxon>
        <taxon>Spermatophyta</taxon>
        <taxon>Magnoliopsida</taxon>
        <taxon>eudicotyledons</taxon>
        <taxon>Gunneridae</taxon>
        <taxon>Pentapetalae</taxon>
        <taxon>rosids</taxon>
        <taxon>malvids</taxon>
        <taxon>Brassicales</taxon>
        <taxon>Brassicaceae</taxon>
        <taxon>Thlaspideae</taxon>
        <taxon>Thlaspi</taxon>
    </lineage>
</organism>
<sequence>TQTHVFVTLQLDSSVMSSLNNDYNNGNNSGVYPLSLYLSSLSGHQDIIRNPYNHQLTASPGQMVSAVPESLIDYMAFNSNNAVNQQGFEIPEVPRETKKAVKKDRHSKIHTAQGLRDRRVRLSIGVARQFFDLQDMLGFDKASKTLDWLLKKSRKAINELVQEKTLNNDDEDFGNNGGYVEEEEDDDDDDDDGNKSFVYGSSPENCEEEVVREVKKAEKRKKKSEMSNICSKGPRARARGKTKEVTRETSEITQSEIMDPFKRSIIFNEGEDMTHSLYKEAMEEFDNQESIFTKTKINLPTNMDQSYNHHFGGFMLKDQSSCSNYNTILPQNLDFNYDQNPFIDQRFCAVADTNFPRGFP</sequence>
<dbReference type="PANTHER" id="PTHR31072">
    <property type="entry name" value="TRANSCRIPTION FACTOR TCP4-RELATED"/>
    <property type="match status" value="1"/>
</dbReference>
<dbReference type="GO" id="GO:2000032">
    <property type="term" value="P:regulation of secondary shoot formation"/>
    <property type="evidence" value="ECO:0007669"/>
    <property type="project" value="TreeGrafter"/>
</dbReference>
<keyword evidence="3" id="KW-0238">DNA-binding</keyword>
<dbReference type="PANTHER" id="PTHR31072:SF224">
    <property type="entry name" value="TRANSCRIPTION FACTOR TCP1"/>
    <property type="match status" value="1"/>
</dbReference>